<evidence type="ECO:0000313" key="6">
    <source>
        <dbReference type="EMBL" id="PTX64998.1"/>
    </source>
</evidence>
<sequence>MELQDLKVFRKVAETGNISRAAKELGYVQSNVTARIRRLEEELATTLFHRHSRGVTLTSAGRSLEIMPFGSST</sequence>
<comment type="caution">
    <text evidence="6">The sequence shown here is derived from an EMBL/GenBank/DDBJ whole genome shotgun (WGS) entry which is preliminary data.</text>
</comment>
<feature type="domain" description="HTH lysR-type" evidence="5">
    <location>
        <begin position="1"/>
        <end position="58"/>
    </location>
</feature>
<dbReference type="FunFam" id="1.10.10.10:FF:000001">
    <property type="entry name" value="LysR family transcriptional regulator"/>
    <property type="match status" value="1"/>
</dbReference>
<gene>
    <name evidence="6" type="ORF">C8P63_101220</name>
</gene>
<dbReference type="SUPFAM" id="SSF46785">
    <property type="entry name" value="Winged helix' DNA-binding domain"/>
    <property type="match status" value="1"/>
</dbReference>
<keyword evidence="3" id="KW-0238">DNA-binding</keyword>
<keyword evidence="2" id="KW-0805">Transcription regulation</keyword>
<dbReference type="InterPro" id="IPR036388">
    <property type="entry name" value="WH-like_DNA-bd_sf"/>
</dbReference>
<dbReference type="RefSeq" id="WP_170109421.1">
    <property type="nucleotide sequence ID" value="NZ_QBKR01000001.1"/>
</dbReference>
<dbReference type="EMBL" id="QBKR01000001">
    <property type="protein sequence ID" value="PTX64998.1"/>
    <property type="molecule type" value="Genomic_DNA"/>
</dbReference>
<dbReference type="PANTHER" id="PTHR30126:SF40">
    <property type="entry name" value="HTH-TYPE TRANSCRIPTIONAL REGULATOR GLTR"/>
    <property type="match status" value="1"/>
</dbReference>
<protein>
    <submittedName>
        <fullName evidence="6">Regulatory helix-turn-helix LysR family protein</fullName>
    </submittedName>
</protein>
<dbReference type="AlphaFoldDB" id="A0A2T6C9K3"/>
<dbReference type="Proteomes" id="UP000244240">
    <property type="component" value="Unassembled WGS sequence"/>
</dbReference>
<comment type="similarity">
    <text evidence="1">Belongs to the LysR transcriptional regulatory family.</text>
</comment>
<dbReference type="Gene3D" id="1.10.10.10">
    <property type="entry name" value="Winged helix-like DNA-binding domain superfamily/Winged helix DNA-binding domain"/>
    <property type="match status" value="1"/>
</dbReference>
<proteinExistence type="inferred from homology"/>
<evidence type="ECO:0000259" key="5">
    <source>
        <dbReference type="PROSITE" id="PS50931"/>
    </source>
</evidence>
<dbReference type="PROSITE" id="PS50931">
    <property type="entry name" value="HTH_LYSR"/>
    <property type="match status" value="1"/>
</dbReference>
<reference evidence="6 7" key="1">
    <citation type="submission" date="2018-04" db="EMBL/GenBank/DDBJ databases">
        <title>Genomic Encyclopedia of Archaeal and Bacterial Type Strains, Phase II (KMG-II): from individual species to whole genera.</title>
        <authorList>
            <person name="Goeker M."/>
        </authorList>
    </citation>
    <scope>NUCLEOTIDE SEQUENCE [LARGE SCALE GENOMIC DNA]</scope>
    <source>
        <strain evidence="6 7">DSM 45787</strain>
    </source>
</reference>
<evidence type="ECO:0000256" key="3">
    <source>
        <dbReference type="ARBA" id="ARBA00023125"/>
    </source>
</evidence>
<evidence type="ECO:0000256" key="2">
    <source>
        <dbReference type="ARBA" id="ARBA00023015"/>
    </source>
</evidence>
<dbReference type="GO" id="GO:0003700">
    <property type="term" value="F:DNA-binding transcription factor activity"/>
    <property type="evidence" value="ECO:0007669"/>
    <property type="project" value="InterPro"/>
</dbReference>
<dbReference type="PANTHER" id="PTHR30126">
    <property type="entry name" value="HTH-TYPE TRANSCRIPTIONAL REGULATOR"/>
    <property type="match status" value="1"/>
</dbReference>
<evidence type="ECO:0000313" key="7">
    <source>
        <dbReference type="Proteomes" id="UP000244240"/>
    </source>
</evidence>
<accession>A0A2T6C9K3</accession>
<dbReference type="InterPro" id="IPR000847">
    <property type="entry name" value="LysR_HTH_N"/>
</dbReference>
<dbReference type="PRINTS" id="PR00039">
    <property type="entry name" value="HTHLYSR"/>
</dbReference>
<keyword evidence="4" id="KW-0804">Transcription</keyword>
<organism evidence="6 7">
    <name type="scientific">Melghirimyces profundicolus</name>
    <dbReference type="NCBI Taxonomy" id="1242148"/>
    <lineage>
        <taxon>Bacteria</taxon>
        <taxon>Bacillati</taxon>
        <taxon>Bacillota</taxon>
        <taxon>Bacilli</taxon>
        <taxon>Bacillales</taxon>
        <taxon>Thermoactinomycetaceae</taxon>
        <taxon>Melghirimyces</taxon>
    </lineage>
</organism>
<name>A0A2T6C9K3_9BACL</name>
<dbReference type="GO" id="GO:0000976">
    <property type="term" value="F:transcription cis-regulatory region binding"/>
    <property type="evidence" value="ECO:0007669"/>
    <property type="project" value="TreeGrafter"/>
</dbReference>
<dbReference type="Pfam" id="PF00126">
    <property type="entry name" value="HTH_1"/>
    <property type="match status" value="1"/>
</dbReference>
<evidence type="ECO:0000256" key="1">
    <source>
        <dbReference type="ARBA" id="ARBA00009437"/>
    </source>
</evidence>
<dbReference type="InterPro" id="IPR036390">
    <property type="entry name" value="WH_DNA-bd_sf"/>
</dbReference>
<evidence type="ECO:0000256" key="4">
    <source>
        <dbReference type="ARBA" id="ARBA00023163"/>
    </source>
</evidence>
<keyword evidence="7" id="KW-1185">Reference proteome</keyword>